<evidence type="ECO:0000313" key="2">
    <source>
        <dbReference type="EMBL" id="KAL2326635.1"/>
    </source>
</evidence>
<feature type="compositionally biased region" description="Pro residues" evidence="1">
    <location>
        <begin position="41"/>
        <end position="52"/>
    </location>
</feature>
<evidence type="ECO:0000313" key="3">
    <source>
        <dbReference type="Proteomes" id="UP001603857"/>
    </source>
</evidence>
<feature type="compositionally biased region" description="Low complexity" evidence="1">
    <location>
        <begin position="264"/>
        <end position="276"/>
    </location>
</feature>
<accession>A0ABD1LT03</accession>
<evidence type="ECO:0000256" key="1">
    <source>
        <dbReference type="SAM" id="MobiDB-lite"/>
    </source>
</evidence>
<feature type="region of interest" description="Disordered" evidence="1">
    <location>
        <begin position="36"/>
        <end position="59"/>
    </location>
</feature>
<dbReference type="AlphaFoldDB" id="A0ABD1LT03"/>
<feature type="region of interest" description="Disordered" evidence="1">
    <location>
        <begin position="246"/>
        <end position="276"/>
    </location>
</feature>
<dbReference type="Proteomes" id="UP001603857">
    <property type="component" value="Unassembled WGS sequence"/>
</dbReference>
<comment type="caution">
    <text evidence="2">The sequence shown here is derived from an EMBL/GenBank/DDBJ whole genome shotgun (WGS) entry which is preliminary data.</text>
</comment>
<protein>
    <submittedName>
        <fullName evidence="2">Uncharacterized protein</fullName>
    </submittedName>
</protein>
<reference evidence="2 3" key="1">
    <citation type="submission" date="2024-08" db="EMBL/GenBank/DDBJ databases">
        <title>Insights into the chromosomal genome structure of Flemingia macrophylla.</title>
        <authorList>
            <person name="Ding Y."/>
            <person name="Zhao Y."/>
            <person name="Bi W."/>
            <person name="Wu M."/>
            <person name="Zhao G."/>
            <person name="Gong Y."/>
            <person name="Li W."/>
            <person name="Zhang P."/>
        </authorList>
    </citation>
    <scope>NUCLEOTIDE SEQUENCE [LARGE SCALE GENOMIC DNA]</scope>
    <source>
        <strain evidence="2">DYQJB</strain>
        <tissue evidence="2">Leaf</tissue>
    </source>
</reference>
<organism evidence="2 3">
    <name type="scientific">Flemingia macrophylla</name>
    <dbReference type="NCBI Taxonomy" id="520843"/>
    <lineage>
        <taxon>Eukaryota</taxon>
        <taxon>Viridiplantae</taxon>
        <taxon>Streptophyta</taxon>
        <taxon>Embryophyta</taxon>
        <taxon>Tracheophyta</taxon>
        <taxon>Spermatophyta</taxon>
        <taxon>Magnoliopsida</taxon>
        <taxon>eudicotyledons</taxon>
        <taxon>Gunneridae</taxon>
        <taxon>Pentapetalae</taxon>
        <taxon>rosids</taxon>
        <taxon>fabids</taxon>
        <taxon>Fabales</taxon>
        <taxon>Fabaceae</taxon>
        <taxon>Papilionoideae</taxon>
        <taxon>50 kb inversion clade</taxon>
        <taxon>NPAAA clade</taxon>
        <taxon>indigoferoid/millettioid clade</taxon>
        <taxon>Phaseoleae</taxon>
        <taxon>Flemingia</taxon>
    </lineage>
</organism>
<gene>
    <name evidence="2" type="ORF">Fmac_025693</name>
</gene>
<dbReference type="EMBL" id="JBGMDY010000008">
    <property type="protein sequence ID" value="KAL2326635.1"/>
    <property type="molecule type" value="Genomic_DNA"/>
</dbReference>
<sequence length="468" mass="49445">MAESVRKTPSEKMDEMLHNISLVISKMDDMNLRLSALENRPPSPRPSPPPFSSPDNHSSHRHFLKLDVPRFDGSDPHGWIFKISQFFDYHSTPEEERITVASFYLDGPALAWFQWMYRNGQIHSWPQLLQALETRFAPTAFDDPREQRENKSGIFGSSSAAVGSTGSGIFGFSSPVTTGNSQSLGSVFGTTTGSIPASGFAPLSERRSVAFGSSASSPLFGLTGNTAFPSGSSLFPSSSSATNIFNVGTTSGQSTPDLEANPVSSSNGTSSSMFGLSSWQPSKSPFGSSFNSSSSPSSGFSFGSSFSSSSSTSSGFSFAASTPSVTSTSSPMMYGSSTVSSTPQFSFSSTAPTTNTQPAFGSSSHVFTFGSASANNNDQMSMQDSMAEDTVQATTPATPVFGQQPAPLQSIFAFGASTPTGASPFQFATQQNIAPQNPSPFQASGSLEFNAGASCRKYVKVKLRSRKK</sequence>
<keyword evidence="3" id="KW-1185">Reference proteome</keyword>
<proteinExistence type="predicted"/>
<name>A0ABD1LT03_9FABA</name>
<feature type="compositionally biased region" description="Polar residues" evidence="1">
    <location>
        <begin position="246"/>
        <end position="256"/>
    </location>
</feature>